<dbReference type="AlphaFoldDB" id="A0A9N7Z3C4"/>
<gene>
    <name evidence="1" type="ORF">PLEPLA_LOCUS41885</name>
</gene>
<proteinExistence type="predicted"/>
<dbReference type="Proteomes" id="UP001153269">
    <property type="component" value="Unassembled WGS sequence"/>
</dbReference>
<accession>A0A9N7Z3C4</accession>
<comment type="caution">
    <text evidence="1">The sequence shown here is derived from an EMBL/GenBank/DDBJ whole genome shotgun (WGS) entry which is preliminary data.</text>
</comment>
<evidence type="ECO:0000313" key="1">
    <source>
        <dbReference type="EMBL" id="CAB1454123.1"/>
    </source>
</evidence>
<dbReference type="EMBL" id="CADEAL010004199">
    <property type="protein sequence ID" value="CAB1454123.1"/>
    <property type="molecule type" value="Genomic_DNA"/>
</dbReference>
<protein>
    <submittedName>
        <fullName evidence="1">Uncharacterized protein</fullName>
    </submittedName>
</protein>
<organism evidence="1 2">
    <name type="scientific">Pleuronectes platessa</name>
    <name type="common">European plaice</name>
    <dbReference type="NCBI Taxonomy" id="8262"/>
    <lineage>
        <taxon>Eukaryota</taxon>
        <taxon>Metazoa</taxon>
        <taxon>Chordata</taxon>
        <taxon>Craniata</taxon>
        <taxon>Vertebrata</taxon>
        <taxon>Euteleostomi</taxon>
        <taxon>Actinopterygii</taxon>
        <taxon>Neopterygii</taxon>
        <taxon>Teleostei</taxon>
        <taxon>Neoteleostei</taxon>
        <taxon>Acanthomorphata</taxon>
        <taxon>Carangaria</taxon>
        <taxon>Pleuronectiformes</taxon>
        <taxon>Pleuronectoidei</taxon>
        <taxon>Pleuronectidae</taxon>
        <taxon>Pleuronectes</taxon>
    </lineage>
</organism>
<reference evidence="1" key="1">
    <citation type="submission" date="2020-03" db="EMBL/GenBank/DDBJ databases">
        <authorList>
            <person name="Weist P."/>
        </authorList>
    </citation>
    <scope>NUCLEOTIDE SEQUENCE</scope>
</reference>
<sequence>MEVWDGLLQAFKSRQEILREALPLKSPVIRLLTALYLGIRGRGRVWTVQTSGSSSSTVPFSHVSWRLIRCIAAHVPLSGRSSRAGGLRLTEMTHWGNKQNLLYWERSRLGTLRRLVTSVYNRYKRAKVTGPLLHPELRLHPSVEDLMTEDSLI</sequence>
<evidence type="ECO:0000313" key="2">
    <source>
        <dbReference type="Proteomes" id="UP001153269"/>
    </source>
</evidence>
<keyword evidence="2" id="KW-1185">Reference proteome</keyword>
<name>A0A9N7Z3C4_PLEPL</name>